<dbReference type="AlphaFoldDB" id="A0A9P7B904"/>
<dbReference type="EMBL" id="PUHR01000098">
    <property type="protein sequence ID" value="KAG0667447.1"/>
    <property type="molecule type" value="Genomic_DNA"/>
</dbReference>
<sequence length="525" mass="59560">MTLATMSEKEPLLSKTDIKIVNGHKRHLGHLENYFALLQRQELYGNFSIGCKLNKGITYAELAKGLRSVAIENPLMIHTMVPETEHEKLDELKKYYRSKEYLDTPFPKHDYMEVLDSLRIEDVVVNEQSEVYGELLNEIKEQFSKDHGKISETLCDLVSRIRIPAYLPDKPNWRLLCLSRGGNVEKFDTLLFISNHCCADAMTGINLFKDIVDTINSDTVNDIKDDALQIWNYGRDHSIAKKLPKPITERVNYVPSILTFIWLIITTIVNGIFNYKSPCTETERVTAANPQKCYQSIVKFTPAEVTQIKQRINEQKCTMTAMLQTALCVTLKNHGIFDNRKMNEITFDVTVPNNTRKSIPDELATDQYKYGANVGGLHYSYLISSFNESKFWSLSRYYDNVLKTADYLVGLGSLMLDFVVQNKNIDAMIADSYLNKKRGGIILSNVGFINTTTTQDGDIEIEDLLFMQNLGVLNFTYGVNIVTTSTGGMNICMSAVEGAVRSQQDFVALGNELHNMIMKKCTTNN</sequence>
<organism evidence="1 2">
    <name type="scientific">Maudiozyma exigua</name>
    <name type="common">Yeast</name>
    <name type="synonym">Kazachstania exigua</name>
    <dbReference type="NCBI Taxonomy" id="34358"/>
    <lineage>
        <taxon>Eukaryota</taxon>
        <taxon>Fungi</taxon>
        <taxon>Dikarya</taxon>
        <taxon>Ascomycota</taxon>
        <taxon>Saccharomycotina</taxon>
        <taxon>Saccharomycetes</taxon>
        <taxon>Saccharomycetales</taxon>
        <taxon>Saccharomycetaceae</taxon>
        <taxon>Maudiozyma</taxon>
    </lineage>
</organism>
<evidence type="ECO:0000313" key="2">
    <source>
        <dbReference type="Proteomes" id="UP000750334"/>
    </source>
</evidence>
<dbReference type="InterPro" id="IPR052058">
    <property type="entry name" value="Alcohol_O-acetyltransferase"/>
</dbReference>
<dbReference type="Pfam" id="PF07247">
    <property type="entry name" value="AATase"/>
    <property type="match status" value="1"/>
</dbReference>
<dbReference type="PANTHER" id="PTHR28037:SF1">
    <property type="entry name" value="ALCOHOL O-ACETYLTRANSFERASE 1-RELATED"/>
    <property type="match status" value="1"/>
</dbReference>
<protein>
    <recommendedName>
        <fullName evidence="3">Alcohol acetyltransferase</fullName>
    </recommendedName>
</protein>
<proteinExistence type="predicted"/>
<gene>
    <name evidence="1" type="ORF">C6P45_005500</name>
</gene>
<evidence type="ECO:0000313" key="1">
    <source>
        <dbReference type="EMBL" id="KAG0667447.1"/>
    </source>
</evidence>
<evidence type="ECO:0008006" key="3">
    <source>
        <dbReference type="Google" id="ProtNLM"/>
    </source>
</evidence>
<accession>A0A9P7B904</accession>
<name>A0A9P7B904_MAUEX</name>
<dbReference type="InterPro" id="IPR010828">
    <property type="entry name" value="Atf2/Sli1-like"/>
</dbReference>
<dbReference type="GO" id="GO:0008080">
    <property type="term" value="F:N-acetyltransferase activity"/>
    <property type="evidence" value="ECO:0007669"/>
    <property type="project" value="TreeGrafter"/>
</dbReference>
<comment type="caution">
    <text evidence="1">The sequence shown here is derived from an EMBL/GenBank/DDBJ whole genome shotgun (WGS) entry which is preliminary data.</text>
</comment>
<dbReference type="Proteomes" id="UP000750334">
    <property type="component" value="Unassembled WGS sequence"/>
</dbReference>
<dbReference type="PANTHER" id="PTHR28037">
    <property type="entry name" value="ALCOHOL O-ACETYLTRANSFERASE 1-RELATED"/>
    <property type="match status" value="1"/>
</dbReference>
<reference evidence="1 2" key="1">
    <citation type="submission" date="2020-11" db="EMBL/GenBank/DDBJ databases">
        <title>Kefir isolates.</title>
        <authorList>
            <person name="Marcisauskas S."/>
            <person name="Kim Y."/>
            <person name="Blasche S."/>
        </authorList>
    </citation>
    <scope>NUCLEOTIDE SEQUENCE [LARGE SCALE GENOMIC DNA]</scope>
    <source>
        <strain evidence="1 2">OG2</strain>
    </source>
</reference>
<dbReference type="OrthoDB" id="3979966at2759"/>
<keyword evidence="2" id="KW-1185">Reference proteome</keyword>